<evidence type="ECO:0000256" key="3">
    <source>
        <dbReference type="ARBA" id="ARBA00022842"/>
    </source>
</evidence>
<dbReference type="Proteomes" id="UP000049983">
    <property type="component" value="Unassembled WGS sequence"/>
</dbReference>
<proteinExistence type="inferred from homology"/>
<dbReference type="FunFam" id="3.20.20.120:FF:000005">
    <property type="entry name" value="Putative L-rhamnonate dehydratase"/>
    <property type="match status" value="1"/>
</dbReference>
<name>A0A0M7A3U0_9HYPH</name>
<dbReference type="Gene3D" id="3.30.390.10">
    <property type="entry name" value="Enolase-like, N-terminal domain"/>
    <property type="match status" value="1"/>
</dbReference>
<dbReference type="PROSITE" id="PS00908">
    <property type="entry name" value="MR_MLE_1"/>
    <property type="match status" value="1"/>
</dbReference>
<dbReference type="InterPro" id="IPR018110">
    <property type="entry name" value="Mandel_Rmase/mucon_lact_enz_CS"/>
</dbReference>
<dbReference type="SUPFAM" id="SSF51604">
    <property type="entry name" value="Enolase C-terminal domain-like"/>
    <property type="match status" value="1"/>
</dbReference>
<dbReference type="InterPro" id="IPR029065">
    <property type="entry name" value="Enolase_C-like"/>
</dbReference>
<evidence type="ECO:0000256" key="4">
    <source>
        <dbReference type="ARBA" id="ARBA00061339"/>
    </source>
</evidence>
<keyword evidence="9" id="KW-0456">Lyase</keyword>
<dbReference type="Gene3D" id="3.20.20.120">
    <property type="entry name" value="Enolase-like C-terminal domain"/>
    <property type="match status" value="1"/>
</dbReference>
<protein>
    <recommendedName>
        <fullName evidence="7">L-rhamnonate dehydratase</fullName>
        <ecNumber evidence="6">4.2.1.90</ecNumber>
    </recommendedName>
</protein>
<dbReference type="InterPro" id="IPR036849">
    <property type="entry name" value="Enolase-like_C_sf"/>
</dbReference>
<dbReference type="InterPro" id="IPR013342">
    <property type="entry name" value="Mandelate_racemase_C"/>
</dbReference>
<gene>
    <name evidence="9" type="primary">rhmD_1</name>
    <name evidence="9" type="ORF">LA5096_02014</name>
</gene>
<dbReference type="GO" id="GO:0009063">
    <property type="term" value="P:amino acid catabolic process"/>
    <property type="evidence" value="ECO:0007669"/>
    <property type="project" value="InterPro"/>
</dbReference>
<evidence type="ECO:0000313" key="10">
    <source>
        <dbReference type="Proteomes" id="UP000049983"/>
    </source>
</evidence>
<dbReference type="Pfam" id="PF02746">
    <property type="entry name" value="MR_MLE_N"/>
    <property type="match status" value="1"/>
</dbReference>
<comment type="subunit">
    <text evidence="5">Homooctamer; tetramer of dimers.</text>
</comment>
<accession>A0A0M7A3U0</accession>
<dbReference type="InterPro" id="IPR013341">
    <property type="entry name" value="Mandelate_racemase_N_dom"/>
</dbReference>
<keyword evidence="2" id="KW-0479">Metal-binding</keyword>
<dbReference type="SFLD" id="SFLDS00001">
    <property type="entry name" value="Enolase"/>
    <property type="match status" value="1"/>
</dbReference>
<dbReference type="OrthoDB" id="9802699at2"/>
<comment type="similarity">
    <text evidence="4">Belongs to the mandelate racemase/muconate lactonizing enzyme family. RhamD subfamily.</text>
</comment>
<dbReference type="Pfam" id="PF13378">
    <property type="entry name" value="MR_MLE_C"/>
    <property type="match status" value="1"/>
</dbReference>
<sequence length="430" mass="46955">MYSHPMQIDAVAPQAGQPAIMDVRALVSNPEIYGASDVHDTPNSHWIAGCPGPDGKWDHAATHPPIANPMSIYPEYSGSRQSWGVANVPSVIVEIEDEDGRVGIGVSTGGEAAAFLIERHLSLFVKGQTAANRCHIWEQMWRASIHYGRKGLAIHAISAIDIALWDLYGRTVGAPVFDLMGGRTKSRVPVYATTSRPDIAQDLGFHGAKVPLPYGPGNGAKGMSENVAFIADWREKVGPDFPLMLDCYMSMSANYAAELAERLRPFKLQWIEEPLMPDDYAGHAKLAGKMHAQAGGTALATGEHEYTRFGYAQLIECGVDLLQPDVMWMGGPTEFLRVAALASSHSVDLVPHGCGVYGYYMAMALGQVSMAEFMMMSERADRIEPNFGTMFLHEPLPENGYITLPDTPGFGLELNREALHLRRPYKELAG</sequence>
<organism evidence="9 10">
    <name type="scientific">Roseibium album</name>
    <dbReference type="NCBI Taxonomy" id="311410"/>
    <lineage>
        <taxon>Bacteria</taxon>
        <taxon>Pseudomonadati</taxon>
        <taxon>Pseudomonadota</taxon>
        <taxon>Alphaproteobacteria</taxon>
        <taxon>Hyphomicrobiales</taxon>
        <taxon>Stappiaceae</taxon>
        <taxon>Roseibium</taxon>
    </lineage>
</organism>
<dbReference type="NCBIfam" id="NF011968">
    <property type="entry name" value="PRK15440.1"/>
    <property type="match status" value="1"/>
</dbReference>
<evidence type="ECO:0000256" key="7">
    <source>
        <dbReference type="ARBA" id="ARBA00074351"/>
    </source>
</evidence>
<dbReference type="SUPFAM" id="SSF54826">
    <property type="entry name" value="Enolase N-terminal domain-like"/>
    <property type="match status" value="1"/>
</dbReference>
<dbReference type="GeneID" id="97669412"/>
<dbReference type="STRING" id="311410.LA5095_06052"/>
<evidence type="ECO:0000313" key="9">
    <source>
        <dbReference type="EMBL" id="CTQ69086.1"/>
    </source>
</evidence>
<dbReference type="EC" id="4.2.1.90" evidence="6"/>
<dbReference type="GO" id="GO:0050032">
    <property type="term" value="F:L-rhamnonate dehydratase activity"/>
    <property type="evidence" value="ECO:0007669"/>
    <property type="project" value="UniProtKB-EC"/>
</dbReference>
<dbReference type="GO" id="GO:0000287">
    <property type="term" value="F:magnesium ion binding"/>
    <property type="evidence" value="ECO:0007669"/>
    <property type="project" value="UniProtKB-ARBA"/>
</dbReference>
<evidence type="ECO:0000259" key="8">
    <source>
        <dbReference type="SMART" id="SM00922"/>
    </source>
</evidence>
<evidence type="ECO:0000256" key="5">
    <source>
        <dbReference type="ARBA" id="ARBA00063011"/>
    </source>
</evidence>
<dbReference type="AlphaFoldDB" id="A0A0M7A3U0"/>
<dbReference type="SMART" id="SM00922">
    <property type="entry name" value="MR_MLE"/>
    <property type="match status" value="1"/>
</dbReference>
<dbReference type="GO" id="GO:0016052">
    <property type="term" value="P:carbohydrate catabolic process"/>
    <property type="evidence" value="ECO:0007669"/>
    <property type="project" value="TreeGrafter"/>
</dbReference>
<keyword evidence="3" id="KW-0460">Magnesium</keyword>
<feature type="domain" description="Mandelate racemase/muconate lactonizing enzyme C-terminal" evidence="8">
    <location>
        <begin position="197"/>
        <end position="293"/>
    </location>
</feature>
<dbReference type="InterPro" id="IPR046945">
    <property type="entry name" value="RHMD-like"/>
</dbReference>
<evidence type="ECO:0000256" key="2">
    <source>
        <dbReference type="ARBA" id="ARBA00022723"/>
    </source>
</evidence>
<reference evidence="10" key="1">
    <citation type="submission" date="2015-07" db="EMBL/GenBank/DDBJ databases">
        <authorList>
            <person name="Rodrigo-Torres Lidia"/>
            <person name="Arahal R.David."/>
        </authorList>
    </citation>
    <scope>NUCLEOTIDE SEQUENCE [LARGE SCALE GENOMIC DNA]</scope>
    <source>
        <strain evidence="10">CECT 5096</strain>
    </source>
</reference>
<dbReference type="RefSeq" id="WP_082442577.1">
    <property type="nucleotide sequence ID" value="NZ_CXWA01000017.1"/>
</dbReference>
<keyword evidence="10" id="KW-1185">Reference proteome</keyword>
<dbReference type="EMBL" id="CXWC01000005">
    <property type="protein sequence ID" value="CTQ69086.1"/>
    <property type="molecule type" value="Genomic_DNA"/>
</dbReference>
<evidence type="ECO:0000256" key="1">
    <source>
        <dbReference type="ARBA" id="ARBA00001946"/>
    </source>
</evidence>
<dbReference type="SFLD" id="SFLDG00179">
    <property type="entry name" value="mandelate_racemase"/>
    <property type="match status" value="1"/>
</dbReference>
<dbReference type="InterPro" id="IPR029017">
    <property type="entry name" value="Enolase-like_N"/>
</dbReference>
<dbReference type="PANTHER" id="PTHR13794:SF58">
    <property type="entry name" value="MITOCHONDRIAL ENOLASE SUPERFAMILY MEMBER 1"/>
    <property type="match status" value="1"/>
</dbReference>
<dbReference type="PANTHER" id="PTHR13794">
    <property type="entry name" value="ENOLASE SUPERFAMILY, MANDELATE RACEMASE"/>
    <property type="match status" value="1"/>
</dbReference>
<evidence type="ECO:0000256" key="6">
    <source>
        <dbReference type="ARBA" id="ARBA00067087"/>
    </source>
</evidence>
<comment type="cofactor">
    <cofactor evidence="1">
        <name>Mg(2+)</name>
        <dbReference type="ChEBI" id="CHEBI:18420"/>
    </cofactor>
</comment>